<evidence type="ECO:0000313" key="4">
    <source>
        <dbReference type="Proteomes" id="UP000237749"/>
    </source>
</evidence>
<sequence>MNDSIKSKTDKVVGTIKENIGKAMDSEQMELSGKLQNLAGEARGKVEETMGKSVQISEDIKESIADKANDLIDSVRRKN</sequence>
<name>A0A2S6HVN1_9FIRM</name>
<evidence type="ECO:0000313" key="3">
    <source>
        <dbReference type="EMBL" id="PPK81935.1"/>
    </source>
</evidence>
<dbReference type="Pfam" id="PF05532">
    <property type="entry name" value="CsbD"/>
    <property type="match status" value="1"/>
</dbReference>
<comment type="similarity">
    <text evidence="1">Belongs to the UPF0337 (CsbD) family.</text>
</comment>
<accession>A0A2S6HVN1</accession>
<evidence type="ECO:0000256" key="1">
    <source>
        <dbReference type="ARBA" id="ARBA00009129"/>
    </source>
</evidence>
<dbReference type="InterPro" id="IPR008462">
    <property type="entry name" value="CsbD"/>
</dbReference>
<dbReference type="RefSeq" id="WP_104435986.1">
    <property type="nucleotide sequence ID" value="NZ_PTJA01000003.1"/>
</dbReference>
<dbReference type="AlphaFoldDB" id="A0A2S6HVN1"/>
<protein>
    <submittedName>
        <fullName evidence="3">CsbD-like protein</fullName>
    </submittedName>
</protein>
<dbReference type="SUPFAM" id="SSF69047">
    <property type="entry name" value="Hypothetical protein YjbJ"/>
    <property type="match status" value="1"/>
</dbReference>
<gene>
    <name evidence="3" type="ORF">BXY41_103144</name>
</gene>
<proteinExistence type="inferred from homology"/>
<reference evidence="3 4" key="1">
    <citation type="submission" date="2018-02" db="EMBL/GenBank/DDBJ databases">
        <title>Genomic Encyclopedia of Archaeal and Bacterial Type Strains, Phase II (KMG-II): from individual species to whole genera.</title>
        <authorList>
            <person name="Goeker M."/>
        </authorList>
    </citation>
    <scope>NUCLEOTIDE SEQUENCE [LARGE SCALE GENOMIC DNA]</scope>
    <source>
        <strain evidence="3 4">DSM 3808</strain>
    </source>
</reference>
<keyword evidence="4" id="KW-1185">Reference proteome</keyword>
<evidence type="ECO:0000259" key="2">
    <source>
        <dbReference type="Pfam" id="PF05532"/>
    </source>
</evidence>
<comment type="caution">
    <text evidence="3">The sequence shown here is derived from an EMBL/GenBank/DDBJ whole genome shotgun (WGS) entry which is preliminary data.</text>
</comment>
<feature type="domain" description="CsbD-like" evidence="2">
    <location>
        <begin position="3"/>
        <end position="49"/>
    </location>
</feature>
<dbReference type="EMBL" id="PTJA01000003">
    <property type="protein sequence ID" value="PPK81935.1"/>
    <property type="molecule type" value="Genomic_DNA"/>
</dbReference>
<organism evidence="3 4">
    <name type="scientific">Lacrimispora xylanisolvens</name>
    <dbReference type="NCBI Taxonomy" id="384636"/>
    <lineage>
        <taxon>Bacteria</taxon>
        <taxon>Bacillati</taxon>
        <taxon>Bacillota</taxon>
        <taxon>Clostridia</taxon>
        <taxon>Lachnospirales</taxon>
        <taxon>Lachnospiraceae</taxon>
        <taxon>Lacrimispora</taxon>
    </lineage>
</organism>
<dbReference type="Proteomes" id="UP000237749">
    <property type="component" value="Unassembled WGS sequence"/>
</dbReference>
<dbReference type="InterPro" id="IPR036629">
    <property type="entry name" value="YjbJ_sf"/>
</dbReference>